<sequence>MDMPKTIRTAHLLLFRIETASNVSSNTPLLREPFTRATKPTVSAGGAATLSRWPCGCTQAGTIPNQRSLASGTLSWTGYNDTREQDEVIAEAKGKTLQDAREDMETLREYIHDLAEDARQIQPEEEDG</sequence>
<dbReference type="InterPro" id="IPR055813">
    <property type="entry name" value="DUF7389"/>
</dbReference>
<dbReference type="InParanoid" id="A0A554MUC8"/>
<dbReference type="Proteomes" id="UP000319894">
    <property type="component" value="Unassembled WGS sequence"/>
</dbReference>
<keyword evidence="3" id="KW-1185">Reference proteome</keyword>
<feature type="domain" description="DUF7389" evidence="1">
    <location>
        <begin position="82"/>
        <end position="125"/>
    </location>
</feature>
<dbReference type="Pfam" id="PF24115">
    <property type="entry name" value="DUF7389"/>
    <property type="match status" value="1"/>
</dbReference>
<gene>
    <name evidence="2" type="ORF">DP107_18365</name>
</gene>
<dbReference type="EMBL" id="QMDX01000027">
    <property type="protein sequence ID" value="TSD08744.1"/>
    <property type="molecule type" value="Genomic_DNA"/>
</dbReference>
<organism evidence="2 3">
    <name type="scientific">Haloglomus irregulare</name>
    <dbReference type="NCBI Taxonomy" id="2234134"/>
    <lineage>
        <taxon>Archaea</taxon>
        <taxon>Methanobacteriati</taxon>
        <taxon>Methanobacteriota</taxon>
        <taxon>Stenosarchaea group</taxon>
        <taxon>Halobacteria</taxon>
        <taxon>Halobacteriales</taxon>
        <taxon>Natronomonadaceae</taxon>
        <taxon>Haloglomus</taxon>
    </lineage>
</organism>
<name>A0A554MUC8_9EURY</name>
<comment type="caution">
    <text evidence="2">The sequence shown here is derived from an EMBL/GenBank/DDBJ whole genome shotgun (WGS) entry which is preliminary data.</text>
</comment>
<evidence type="ECO:0000259" key="1">
    <source>
        <dbReference type="Pfam" id="PF24115"/>
    </source>
</evidence>
<dbReference type="AlphaFoldDB" id="A0A554MUC8"/>
<reference evidence="2 3" key="1">
    <citation type="submission" date="2018-06" db="EMBL/GenBank/DDBJ databases">
        <title>Natronomonas sp. F16-60 a new haloarchaeon isolated from a solar saltern of Isla Cristina, Huelva, Spain.</title>
        <authorList>
            <person name="Duran-Viseras A."/>
            <person name="Sanchez-Porro C."/>
            <person name="Ventosa A."/>
        </authorList>
    </citation>
    <scope>NUCLEOTIDE SEQUENCE [LARGE SCALE GENOMIC DNA]</scope>
    <source>
        <strain evidence="2 3">F16-60</strain>
    </source>
</reference>
<protein>
    <recommendedName>
        <fullName evidence="1">DUF7389 domain-containing protein</fullName>
    </recommendedName>
</protein>
<evidence type="ECO:0000313" key="3">
    <source>
        <dbReference type="Proteomes" id="UP000319894"/>
    </source>
</evidence>
<evidence type="ECO:0000313" key="2">
    <source>
        <dbReference type="EMBL" id="TSD08744.1"/>
    </source>
</evidence>
<proteinExistence type="predicted"/>
<accession>A0A554MUC8</accession>